<gene>
    <name evidence="1" type="ORF">KGD82_13735</name>
</gene>
<dbReference type="AlphaFoldDB" id="A0A975LDB6"/>
<sequence>MLAHNTVNYMKYVARDFLGHEPAGAPYTPHGDTHPTEWLMYAGPNGDLLARHMEDFGYTVTSHGGGTIGVSGTPTAVERVRDLEIRQAQARVEEIRTTDPERLMQMAERF</sequence>
<protein>
    <submittedName>
        <fullName evidence="1">Uncharacterized protein</fullName>
    </submittedName>
</protein>
<reference evidence="1" key="1">
    <citation type="submission" date="2021-05" db="EMBL/GenBank/DDBJ databases">
        <authorList>
            <person name="Kaiqin L."/>
            <person name="Jian G."/>
        </authorList>
    </citation>
    <scope>NUCLEOTIDE SEQUENCE</scope>
    <source>
        <strain evidence="1">HDS5</strain>
    </source>
</reference>
<evidence type="ECO:0000313" key="1">
    <source>
        <dbReference type="EMBL" id="QVJ03091.1"/>
    </source>
</evidence>
<accession>A0A975LDB6</accession>
<proteinExistence type="predicted"/>
<organism evidence="1 2">
    <name type="scientific">Nocardiopsis eucommiae</name>
    <dbReference type="NCBI Taxonomy" id="2831970"/>
    <lineage>
        <taxon>Bacteria</taxon>
        <taxon>Bacillati</taxon>
        <taxon>Actinomycetota</taxon>
        <taxon>Actinomycetes</taxon>
        <taxon>Streptosporangiales</taxon>
        <taxon>Nocardiopsidaceae</taxon>
        <taxon>Nocardiopsis</taxon>
    </lineage>
</organism>
<evidence type="ECO:0000313" key="2">
    <source>
        <dbReference type="Proteomes" id="UP000682416"/>
    </source>
</evidence>
<dbReference type="KEGG" id="nec:KGD82_13735"/>
<dbReference type="EMBL" id="CP074402">
    <property type="protein sequence ID" value="QVJ03091.1"/>
    <property type="molecule type" value="Genomic_DNA"/>
</dbReference>
<name>A0A975LDB6_9ACTN</name>
<dbReference type="Proteomes" id="UP000682416">
    <property type="component" value="Chromosome"/>
</dbReference>
<keyword evidence="2" id="KW-1185">Reference proteome</keyword>